<reference evidence="2" key="2">
    <citation type="submission" date="2025-09" db="UniProtKB">
        <authorList>
            <consortium name="Ensembl"/>
        </authorList>
    </citation>
    <scope>IDENTIFICATION</scope>
</reference>
<dbReference type="GeneTree" id="ENSGT00390000011514"/>
<dbReference type="OMA" id="QRSGNIK"/>
<dbReference type="PANTHER" id="PTHR28604">
    <property type="match status" value="1"/>
</dbReference>
<accession>A0A8C6QBU0</accession>
<evidence type="ECO:0000313" key="2">
    <source>
        <dbReference type="Ensembl" id="ENSNGAP00000001696.1"/>
    </source>
</evidence>
<dbReference type="InterPro" id="IPR038915">
    <property type="entry name" value="PRR29-like"/>
</dbReference>
<name>A0A8C6QBU0_NANGA</name>
<feature type="compositionally biased region" description="Low complexity" evidence="1">
    <location>
        <begin position="120"/>
        <end position="138"/>
    </location>
</feature>
<feature type="compositionally biased region" description="Pro residues" evidence="1">
    <location>
        <begin position="97"/>
        <end position="108"/>
    </location>
</feature>
<dbReference type="AlphaFoldDB" id="A0A8C6QBU0"/>
<protein>
    <submittedName>
        <fullName evidence="2">Uncharacterized protein</fullName>
    </submittedName>
</protein>
<keyword evidence="3" id="KW-1185">Reference proteome</keyword>
<sequence>TMLDSSVADQMTQLTLRLLEQKLEQERESMDMPGQKNRPDTALQSALRRRKDLLQRLWEQKLMDEHAPDHAWREVHGRALVPALHPDVPPMDVFPDASPPLPLPPEPPRIVQHQVPQPPATIIQQLPQQPLIAQISPPQALPSQRSGNIKE</sequence>
<evidence type="ECO:0000313" key="3">
    <source>
        <dbReference type="Proteomes" id="UP000694381"/>
    </source>
</evidence>
<proteinExistence type="predicted"/>
<feature type="compositionally biased region" description="Polar residues" evidence="1">
    <location>
        <begin position="141"/>
        <end position="151"/>
    </location>
</feature>
<dbReference type="Proteomes" id="UP000694381">
    <property type="component" value="Unassembled WGS sequence"/>
</dbReference>
<dbReference type="PANTHER" id="PTHR28604:SF2">
    <property type="entry name" value="RIKEN CDNA 2610028H24 GENE"/>
    <property type="match status" value="1"/>
</dbReference>
<reference evidence="2" key="1">
    <citation type="submission" date="2025-08" db="UniProtKB">
        <authorList>
            <consortium name="Ensembl"/>
        </authorList>
    </citation>
    <scope>IDENTIFICATION</scope>
</reference>
<dbReference type="Ensembl" id="ENSNGAT00000001725.1">
    <property type="protein sequence ID" value="ENSNGAP00000001696.1"/>
    <property type="gene ID" value="ENSNGAG00000001257.1"/>
</dbReference>
<feature type="region of interest" description="Disordered" evidence="1">
    <location>
        <begin position="22"/>
        <end position="42"/>
    </location>
</feature>
<organism evidence="2 3">
    <name type="scientific">Nannospalax galili</name>
    <name type="common">Northern Israeli blind subterranean mole rat</name>
    <name type="synonym">Spalax galili</name>
    <dbReference type="NCBI Taxonomy" id="1026970"/>
    <lineage>
        <taxon>Eukaryota</taxon>
        <taxon>Metazoa</taxon>
        <taxon>Chordata</taxon>
        <taxon>Craniata</taxon>
        <taxon>Vertebrata</taxon>
        <taxon>Euteleostomi</taxon>
        <taxon>Mammalia</taxon>
        <taxon>Eutheria</taxon>
        <taxon>Euarchontoglires</taxon>
        <taxon>Glires</taxon>
        <taxon>Rodentia</taxon>
        <taxon>Myomorpha</taxon>
        <taxon>Muroidea</taxon>
        <taxon>Spalacidae</taxon>
        <taxon>Spalacinae</taxon>
        <taxon>Nannospalax</taxon>
    </lineage>
</organism>
<evidence type="ECO:0000256" key="1">
    <source>
        <dbReference type="SAM" id="MobiDB-lite"/>
    </source>
</evidence>
<feature type="region of interest" description="Disordered" evidence="1">
    <location>
        <begin position="90"/>
        <end position="151"/>
    </location>
</feature>